<feature type="region of interest" description="Disordered" evidence="1">
    <location>
        <begin position="1"/>
        <end position="101"/>
    </location>
</feature>
<accession>A0ABT6SK86</accession>
<evidence type="ECO:0000256" key="1">
    <source>
        <dbReference type="SAM" id="MobiDB-lite"/>
    </source>
</evidence>
<feature type="compositionally biased region" description="Basic residues" evidence="1">
    <location>
        <begin position="74"/>
        <end position="88"/>
    </location>
</feature>
<sequence length="469" mass="49076">MALTTETGTPRTDEQPAPTPEPAQPSWAEKRAARKAAKTARKQEREREKTARAPKSRTAQPKTARPRPDSGTTPRKRTGTGTPARKRATTGTPTGTAAQGGHNLLVREMVAEQMRTTTATIYRVITYVSLGVLLAVSFAFAAVQVKILREYFPEDFAQVAAWTVPIALQVLVMAAELILLSSAVTESRWVQGVAGAIMTTGYGAEVTAHIHMGEAGIVTVAMVVMSVLLGLCWTLFALSLRAGIADADALVLHQRGETGTDETGSGTEGDAECAETGTKNRRPRRAETETGTGGGTPSGTESGAAARHTPETGTASGTPNRHTGTPAQPRTGTPAQPAPKSGTPNGTAAQQEPATGTTGGTAAQSAPGSPAGGTDATEDPEAVAARLTPGERLSTIELDMLVTVLISAGADTYNEVNRRFRDMGHKAGSERLRAAYDRVTAVDGPADGETEQNSQEDQDEDDQEDDRAA</sequence>
<evidence type="ECO:0000256" key="2">
    <source>
        <dbReference type="SAM" id="Phobius"/>
    </source>
</evidence>
<organism evidence="3 4">
    <name type="scientific">Streptomyces cavernicola</name>
    <dbReference type="NCBI Taxonomy" id="3043613"/>
    <lineage>
        <taxon>Bacteria</taxon>
        <taxon>Bacillati</taxon>
        <taxon>Actinomycetota</taxon>
        <taxon>Actinomycetes</taxon>
        <taxon>Kitasatosporales</taxon>
        <taxon>Streptomycetaceae</taxon>
        <taxon>Streptomyces</taxon>
    </lineage>
</organism>
<protein>
    <recommendedName>
        <fullName evidence="5">DUF2637 domain-containing protein</fullName>
    </recommendedName>
</protein>
<feature type="compositionally biased region" description="Low complexity" evidence="1">
    <location>
        <begin position="346"/>
        <end position="374"/>
    </location>
</feature>
<proteinExistence type="predicted"/>
<keyword evidence="2" id="KW-0812">Transmembrane</keyword>
<keyword evidence="2" id="KW-1133">Transmembrane helix</keyword>
<feature type="transmembrane region" description="Helical" evidence="2">
    <location>
        <begin position="159"/>
        <end position="180"/>
    </location>
</feature>
<dbReference type="EMBL" id="JASCIQ010000044">
    <property type="protein sequence ID" value="MDI3408319.1"/>
    <property type="molecule type" value="Genomic_DNA"/>
</dbReference>
<keyword evidence="4" id="KW-1185">Reference proteome</keyword>
<evidence type="ECO:0008006" key="5">
    <source>
        <dbReference type="Google" id="ProtNLM"/>
    </source>
</evidence>
<feature type="region of interest" description="Disordered" evidence="1">
    <location>
        <begin position="440"/>
        <end position="469"/>
    </location>
</feature>
<evidence type="ECO:0000313" key="4">
    <source>
        <dbReference type="Proteomes" id="UP001223978"/>
    </source>
</evidence>
<evidence type="ECO:0000313" key="3">
    <source>
        <dbReference type="EMBL" id="MDI3408319.1"/>
    </source>
</evidence>
<feature type="transmembrane region" description="Helical" evidence="2">
    <location>
        <begin position="217"/>
        <end position="238"/>
    </location>
</feature>
<keyword evidence="2" id="KW-0472">Membrane</keyword>
<name>A0ABT6SK86_9ACTN</name>
<feature type="compositionally biased region" description="Acidic residues" evidence="1">
    <location>
        <begin position="446"/>
        <end position="469"/>
    </location>
</feature>
<feature type="compositionally biased region" description="Basic and acidic residues" evidence="1">
    <location>
        <begin position="41"/>
        <end position="51"/>
    </location>
</feature>
<comment type="caution">
    <text evidence="3">The sequence shown here is derived from an EMBL/GenBank/DDBJ whole genome shotgun (WGS) entry which is preliminary data.</text>
</comment>
<reference evidence="3 4" key="1">
    <citation type="submission" date="2023-05" db="EMBL/GenBank/DDBJ databases">
        <title>Draft genome sequence of Streptomyces sp. B-S-A6 isolated from a cave soil in Thailand.</title>
        <authorList>
            <person name="Chamroensaksri N."/>
            <person name="Muangham S."/>
        </authorList>
    </citation>
    <scope>NUCLEOTIDE SEQUENCE [LARGE SCALE GENOMIC DNA]</scope>
    <source>
        <strain evidence="3 4">B-S-A6</strain>
    </source>
</reference>
<feature type="region of interest" description="Disordered" evidence="1">
    <location>
        <begin position="257"/>
        <end position="382"/>
    </location>
</feature>
<feature type="compositionally biased region" description="Polar residues" evidence="1">
    <location>
        <begin position="311"/>
        <end position="334"/>
    </location>
</feature>
<feature type="compositionally biased region" description="Polar residues" evidence="1">
    <location>
        <begin position="1"/>
        <end position="10"/>
    </location>
</feature>
<dbReference type="RefSeq" id="WP_282546229.1">
    <property type="nucleotide sequence ID" value="NZ_JASCIQ010000044.1"/>
</dbReference>
<feature type="transmembrane region" description="Helical" evidence="2">
    <location>
        <begin position="124"/>
        <end position="147"/>
    </location>
</feature>
<dbReference type="Proteomes" id="UP001223978">
    <property type="component" value="Unassembled WGS sequence"/>
</dbReference>
<gene>
    <name evidence="3" type="ORF">QIS96_31435</name>
</gene>